<feature type="chain" id="PRO_5010371110" evidence="5">
    <location>
        <begin position="22"/>
        <end position="1245"/>
    </location>
</feature>
<name>A0A1H7ZM42_STIAU</name>
<dbReference type="Pfam" id="PF01839">
    <property type="entry name" value="FG-GAP"/>
    <property type="match status" value="3"/>
</dbReference>
<dbReference type="InterPro" id="IPR028994">
    <property type="entry name" value="Integrin_alpha_N"/>
</dbReference>
<evidence type="ECO:0000256" key="5">
    <source>
        <dbReference type="SAM" id="SignalP"/>
    </source>
</evidence>
<dbReference type="SUPFAM" id="SSF69318">
    <property type="entry name" value="Integrin alpha N-terminal domain"/>
    <property type="match status" value="3"/>
</dbReference>
<dbReference type="InterPro" id="IPR013519">
    <property type="entry name" value="Int_alpha_beta-p"/>
</dbReference>
<keyword evidence="4" id="KW-0325">Glycoprotein</keyword>
<accession>A0A1H7ZM42</accession>
<dbReference type="InterPro" id="IPR013517">
    <property type="entry name" value="FG-GAP"/>
</dbReference>
<gene>
    <name evidence="6" type="ORF">SAMN05444354_11928</name>
</gene>
<keyword evidence="2" id="KW-0677">Repeat</keyword>
<evidence type="ECO:0000313" key="6">
    <source>
        <dbReference type="EMBL" id="SEM58618.1"/>
    </source>
</evidence>
<reference evidence="7" key="1">
    <citation type="submission" date="2016-10" db="EMBL/GenBank/DDBJ databases">
        <authorList>
            <person name="Varghese N."/>
            <person name="Submissions S."/>
        </authorList>
    </citation>
    <scope>NUCLEOTIDE SEQUENCE [LARGE SCALE GENOMIC DNA]</scope>
    <source>
        <strain evidence="7">DSM 17044</strain>
    </source>
</reference>
<dbReference type="Proteomes" id="UP000182719">
    <property type="component" value="Unassembled WGS sequence"/>
</dbReference>
<dbReference type="SMART" id="SM00191">
    <property type="entry name" value="Int_alpha"/>
    <property type="match status" value="8"/>
</dbReference>
<evidence type="ECO:0000256" key="2">
    <source>
        <dbReference type="ARBA" id="ARBA00022737"/>
    </source>
</evidence>
<dbReference type="AlphaFoldDB" id="A0A1H7ZM42"/>
<keyword evidence="3" id="KW-0378">Hydrolase</keyword>
<dbReference type="PROSITE" id="PS51470">
    <property type="entry name" value="FG_GAP"/>
    <property type="match status" value="2"/>
</dbReference>
<dbReference type="Gene3D" id="2.130.10.130">
    <property type="entry name" value="Integrin alpha, N-terminal"/>
    <property type="match status" value="4"/>
</dbReference>
<evidence type="ECO:0000256" key="1">
    <source>
        <dbReference type="ARBA" id="ARBA00022729"/>
    </source>
</evidence>
<dbReference type="RefSeq" id="WP_075009685.1">
    <property type="nucleotide sequence ID" value="NZ_FOAP01000019.1"/>
</dbReference>
<evidence type="ECO:0000256" key="3">
    <source>
        <dbReference type="ARBA" id="ARBA00022801"/>
    </source>
</evidence>
<dbReference type="PANTHER" id="PTHR23221">
    <property type="entry name" value="GLYCOSYLPHOSPHATIDYLINOSITOL PHOSPHOLIPASE D"/>
    <property type="match status" value="1"/>
</dbReference>
<dbReference type="PANTHER" id="PTHR23221:SF7">
    <property type="entry name" value="PHOSPHATIDYLINOSITOL-GLYCAN-SPECIFIC PHOSPHOLIPASE D"/>
    <property type="match status" value="1"/>
</dbReference>
<keyword evidence="1 5" id="KW-0732">Signal</keyword>
<evidence type="ECO:0000313" key="7">
    <source>
        <dbReference type="Proteomes" id="UP000182719"/>
    </source>
</evidence>
<dbReference type="PROSITE" id="PS51257">
    <property type="entry name" value="PROKAR_LIPOPROTEIN"/>
    <property type="match status" value="1"/>
</dbReference>
<dbReference type="OrthoDB" id="5478112at2"/>
<keyword evidence="7" id="KW-1185">Reference proteome</keyword>
<feature type="signal peptide" evidence="5">
    <location>
        <begin position="1"/>
        <end position="21"/>
    </location>
</feature>
<dbReference type="GO" id="GO:0016787">
    <property type="term" value="F:hydrolase activity"/>
    <property type="evidence" value="ECO:0007669"/>
    <property type="project" value="UniProtKB-KW"/>
</dbReference>
<protein>
    <submittedName>
        <fullName evidence="6">FG-GAP repeat-containing protein</fullName>
    </submittedName>
</protein>
<dbReference type="EMBL" id="FOAP01000019">
    <property type="protein sequence ID" value="SEM58618.1"/>
    <property type="molecule type" value="Genomic_DNA"/>
</dbReference>
<evidence type="ECO:0000256" key="4">
    <source>
        <dbReference type="ARBA" id="ARBA00023180"/>
    </source>
</evidence>
<sequence length="1245" mass="126818">MPSRLLFRAVPLAALLTLACAAEEDALPPLQEPPVLDPCEGLSPLSFTVSPVQVRVSQPVSLTARGGSGAYRFRAEPGGSGGQVVGGTFVAGPTPATDTLVVEDARCSGRAEGAQVGDARATVEVLAAFDVAPGRAMVRPGTSFQVRTEGMIGSAEFTLVSSQAGSTLSATGLYKAGTGQGIDQLRVRDSQMGNVALLEFEVNKDAKLRSSPQVLALPAGSSAKLNATGGSDRVVWTKLSGPGSVSGSRIQIDPGAREPVLLEASDPFTGDKAQVSIRVMEELTRPSQAHGRLTDVAAIVSADFDGDGHEDVAVGRRESDLSRPSGGAVFIYRGSASGLPRDPTWVLTGLTDTASFGETLAAGDLDGDRRADLVVGSPGADITGADSGAVYLYRWGATGPELMRAPLTSVTRGGVFSAGLALADADGDGDLDIFASAPAGDLAASSAVSRRGVVDIFTLTPGKPVPDLPSMRLGGNDLAKDGATMSRSNTDFGRSLVVADLNGDGRVDVAAQSKVSRYNSDGSVSATVLTALSVHFGRADGLGFQAIPDVYVMPSNTADTNEGTWRLDAVAAEGGRPPLLMVVMDRANSPDLSASGGLKSGADSGGVLFFDLSAFQPTGEPPVKPVQMARGEAYAQIYGEAANIVAGRSWAVVDVDGQPGPELVLGAPYATAPGNPTLANAGRLLAYPLATLTKGSILNKPLSVLHGQNALDVLGVGLAPWKGPAGQALVAFSGRSTSEAGAFVGRVESFSRVGASLSEWTRQAHLVPAKPAVERFGEVVAAAVGANNRTMALVGMPGYAGAANSGNDFGSGRAYVYDVTRKTAATLVAEGATAPLTNGRNVGTDVAFTDFNGDGRADLVVGSPALSVPSSTQTAELAVYATAPKAGCVTSANQPVGGLLVSLGQTDGSFKDAYRLWAPRVLSGCTPETDGRCQRSQIGRGLVGGFDFNGDGKKDIGAMRNNGFEVFLGRAPDDASLAKLSMGCDPLYSTPPSSVRQTSAPAALGDLNGDGCDEIAWRYTESGRSGVIILLGYEPAGGRCGGRAAASWVRVAADAEVGTNNLGLGVATARAGNFLNDKVDRVAISATSVPFDGVTQPVVFLFETPDLLAGIPTSGEKLMNALGNAEPPVTLVHQSRAVNFGAAMVGGKDWTGDGIPDLIVSAPGASVASDGGGAVFLYAGGAQSKGALTPWMVAVGDVSERSNLGQDLALSPGASGVPPVLVIGAPNSYRTGTQNGTAFSLTLTP</sequence>
<organism evidence="6 7">
    <name type="scientific">Stigmatella aurantiaca</name>
    <dbReference type="NCBI Taxonomy" id="41"/>
    <lineage>
        <taxon>Bacteria</taxon>
        <taxon>Pseudomonadati</taxon>
        <taxon>Myxococcota</taxon>
        <taxon>Myxococcia</taxon>
        <taxon>Myxococcales</taxon>
        <taxon>Cystobacterineae</taxon>
        <taxon>Archangiaceae</taxon>
        <taxon>Stigmatella</taxon>
    </lineage>
</organism>
<proteinExistence type="predicted"/>